<organism evidence="2 3">
    <name type="scientific">Paenibacillus gansuensis</name>
    <dbReference type="NCBI Taxonomy" id="306542"/>
    <lineage>
        <taxon>Bacteria</taxon>
        <taxon>Bacillati</taxon>
        <taxon>Bacillota</taxon>
        <taxon>Bacilli</taxon>
        <taxon>Bacillales</taxon>
        <taxon>Paenibacillaceae</taxon>
        <taxon>Paenibacillus</taxon>
    </lineage>
</organism>
<dbReference type="RefSeq" id="WP_377604783.1">
    <property type="nucleotide sequence ID" value="NZ_JBHUME010000011.1"/>
</dbReference>
<dbReference type="EMBL" id="JBHUME010000011">
    <property type="protein sequence ID" value="MFD2614188.1"/>
    <property type="molecule type" value="Genomic_DNA"/>
</dbReference>
<name>A0ABW5PHU0_9BACL</name>
<keyword evidence="1" id="KW-0812">Transmembrane</keyword>
<keyword evidence="1" id="KW-0472">Membrane</keyword>
<feature type="transmembrane region" description="Helical" evidence="1">
    <location>
        <begin position="69"/>
        <end position="88"/>
    </location>
</feature>
<evidence type="ECO:0000313" key="2">
    <source>
        <dbReference type="EMBL" id="MFD2614188.1"/>
    </source>
</evidence>
<evidence type="ECO:0008006" key="4">
    <source>
        <dbReference type="Google" id="ProtNLM"/>
    </source>
</evidence>
<accession>A0ABW5PHU0</accession>
<dbReference type="Proteomes" id="UP001597541">
    <property type="component" value="Unassembled WGS sequence"/>
</dbReference>
<comment type="caution">
    <text evidence="2">The sequence shown here is derived from an EMBL/GenBank/DDBJ whole genome shotgun (WGS) entry which is preliminary data.</text>
</comment>
<sequence>MRQWRVGTFSMAACLIMAGLLLLSSQVSGKSAEDALSLWWPVIFILLGAEVLVYLAVHRRENPVLKWDMLSIVFVGFLGMVCLGVLGLSSTGVLQEVRYTMASVESTEDIPAWQQAVAPGVERIVVLGSVYTRWPIRLEASDAREVNVFGTYRKVSSVESAAAGSGGISADVEVTKEDFIAWNQVGKTLYITIKNPPQHRGFDENREPLQQLVLSLPKSVKLEYNAVGLGKPVQSGGANPLWVVKS</sequence>
<gene>
    <name evidence="2" type="ORF">ACFSUF_17405</name>
</gene>
<feature type="transmembrane region" description="Helical" evidence="1">
    <location>
        <begin position="39"/>
        <end position="57"/>
    </location>
</feature>
<proteinExistence type="predicted"/>
<keyword evidence="1" id="KW-1133">Transmembrane helix</keyword>
<reference evidence="3" key="1">
    <citation type="journal article" date="2019" name="Int. J. Syst. Evol. Microbiol.">
        <title>The Global Catalogue of Microorganisms (GCM) 10K type strain sequencing project: providing services to taxonomists for standard genome sequencing and annotation.</title>
        <authorList>
            <consortium name="The Broad Institute Genomics Platform"/>
            <consortium name="The Broad Institute Genome Sequencing Center for Infectious Disease"/>
            <person name="Wu L."/>
            <person name="Ma J."/>
        </authorList>
    </citation>
    <scope>NUCLEOTIDE SEQUENCE [LARGE SCALE GENOMIC DNA]</scope>
    <source>
        <strain evidence="3">KCTC 3950</strain>
    </source>
</reference>
<evidence type="ECO:0000313" key="3">
    <source>
        <dbReference type="Proteomes" id="UP001597541"/>
    </source>
</evidence>
<protein>
    <recommendedName>
        <fullName evidence="4">DUF5668 domain-containing protein</fullName>
    </recommendedName>
</protein>
<evidence type="ECO:0000256" key="1">
    <source>
        <dbReference type="SAM" id="Phobius"/>
    </source>
</evidence>
<keyword evidence="3" id="KW-1185">Reference proteome</keyword>